<evidence type="ECO:0000313" key="1">
    <source>
        <dbReference type="EMBL" id="CAF4006273.1"/>
    </source>
</evidence>
<dbReference type="EMBL" id="CAJOBI010004583">
    <property type="protein sequence ID" value="CAF4006273.1"/>
    <property type="molecule type" value="Genomic_DNA"/>
</dbReference>
<feature type="non-terminal residue" evidence="1">
    <location>
        <position position="88"/>
    </location>
</feature>
<name>A0A8S2NNC5_9BILA</name>
<protein>
    <submittedName>
        <fullName evidence="1">Uncharacterized protein</fullName>
    </submittedName>
</protein>
<dbReference type="Proteomes" id="UP000676336">
    <property type="component" value="Unassembled WGS sequence"/>
</dbReference>
<accession>A0A8S2NNC5</accession>
<proteinExistence type="predicted"/>
<dbReference type="AlphaFoldDB" id="A0A8S2NNC5"/>
<organism evidence="1 2">
    <name type="scientific">Rotaria magnacalcarata</name>
    <dbReference type="NCBI Taxonomy" id="392030"/>
    <lineage>
        <taxon>Eukaryota</taxon>
        <taxon>Metazoa</taxon>
        <taxon>Spiralia</taxon>
        <taxon>Gnathifera</taxon>
        <taxon>Rotifera</taxon>
        <taxon>Eurotatoria</taxon>
        <taxon>Bdelloidea</taxon>
        <taxon>Philodinida</taxon>
        <taxon>Philodinidae</taxon>
        <taxon>Rotaria</taxon>
    </lineage>
</organism>
<comment type="caution">
    <text evidence="1">The sequence shown here is derived from an EMBL/GenBank/DDBJ whole genome shotgun (WGS) entry which is preliminary data.</text>
</comment>
<evidence type="ECO:0000313" key="2">
    <source>
        <dbReference type="Proteomes" id="UP000676336"/>
    </source>
</evidence>
<reference evidence="1" key="1">
    <citation type="submission" date="2021-02" db="EMBL/GenBank/DDBJ databases">
        <authorList>
            <person name="Nowell W R."/>
        </authorList>
    </citation>
    <scope>NUCLEOTIDE SEQUENCE</scope>
</reference>
<sequence length="88" mass="9854">MLPFKQAYKNKVIIIIVGNARTHSAKEFSVEDFGMKPGTRCPSDQILCKDEMGQHQKLDSYFTSGKDKGKSKGLLLLAEELRIQVPAK</sequence>
<gene>
    <name evidence="1" type="ORF">SMN809_LOCUS12217</name>
</gene>